<dbReference type="Proteomes" id="UP000483286">
    <property type="component" value="Unassembled WGS sequence"/>
</dbReference>
<feature type="transmembrane region" description="Helical" evidence="1">
    <location>
        <begin position="12"/>
        <end position="32"/>
    </location>
</feature>
<keyword evidence="1" id="KW-0472">Membrane</keyword>
<feature type="transmembrane region" description="Helical" evidence="1">
    <location>
        <begin position="65"/>
        <end position="82"/>
    </location>
</feature>
<evidence type="ECO:0000313" key="3">
    <source>
        <dbReference type="Proteomes" id="UP000483286"/>
    </source>
</evidence>
<reference evidence="2 3" key="1">
    <citation type="submission" date="2019-12" db="EMBL/GenBank/DDBJ databases">
        <title>Deinococcus sp. HMF7620 Genome sequencing and assembly.</title>
        <authorList>
            <person name="Kang H."/>
            <person name="Kim H."/>
            <person name="Joh K."/>
        </authorList>
    </citation>
    <scope>NUCLEOTIDE SEQUENCE [LARGE SCALE GENOMIC DNA]</scope>
    <source>
        <strain evidence="2 3">HMF7620</strain>
    </source>
</reference>
<accession>A0A7C9LSZ5</accession>
<dbReference type="EMBL" id="WQLB01000031">
    <property type="protein sequence ID" value="MVN88601.1"/>
    <property type="molecule type" value="Genomic_DNA"/>
</dbReference>
<feature type="transmembrane region" description="Helical" evidence="1">
    <location>
        <begin position="38"/>
        <end position="58"/>
    </location>
</feature>
<comment type="caution">
    <text evidence="2">The sequence shown here is derived from an EMBL/GenBank/DDBJ whole genome shotgun (WGS) entry which is preliminary data.</text>
</comment>
<proteinExistence type="predicted"/>
<dbReference type="RefSeq" id="WP_157460661.1">
    <property type="nucleotide sequence ID" value="NZ_WQLB01000031.1"/>
</dbReference>
<keyword evidence="1" id="KW-1133">Transmembrane helix</keyword>
<keyword evidence="1" id="KW-0812">Transmembrane</keyword>
<sequence>MMPAPSRQHAPWLALLGTLYLLAVLADVLLVPDGDPDWAWINYALNVVKLGSVFALVYLSYRRRWLLIGLVVVGLAISLLTLPRPYSP</sequence>
<evidence type="ECO:0000256" key="1">
    <source>
        <dbReference type="SAM" id="Phobius"/>
    </source>
</evidence>
<keyword evidence="3" id="KW-1185">Reference proteome</keyword>
<protein>
    <submittedName>
        <fullName evidence="2">Uncharacterized protein</fullName>
    </submittedName>
</protein>
<dbReference type="AlphaFoldDB" id="A0A7C9LSZ5"/>
<evidence type="ECO:0000313" key="2">
    <source>
        <dbReference type="EMBL" id="MVN88601.1"/>
    </source>
</evidence>
<gene>
    <name evidence="2" type="ORF">GO986_17840</name>
</gene>
<name>A0A7C9LSZ5_9DEIO</name>
<organism evidence="2 3">
    <name type="scientific">Deinococcus arboris</name>
    <dbReference type="NCBI Taxonomy" id="2682977"/>
    <lineage>
        <taxon>Bacteria</taxon>
        <taxon>Thermotogati</taxon>
        <taxon>Deinococcota</taxon>
        <taxon>Deinococci</taxon>
        <taxon>Deinococcales</taxon>
        <taxon>Deinococcaceae</taxon>
        <taxon>Deinococcus</taxon>
    </lineage>
</organism>